<dbReference type="EMBL" id="JBGFUD010006716">
    <property type="protein sequence ID" value="MFH4981165.1"/>
    <property type="molecule type" value="Genomic_DNA"/>
</dbReference>
<gene>
    <name evidence="1" type="ORF">AB6A40_007874</name>
</gene>
<keyword evidence="2" id="KW-1185">Reference proteome</keyword>
<evidence type="ECO:0000313" key="2">
    <source>
        <dbReference type="Proteomes" id="UP001608902"/>
    </source>
</evidence>
<sequence>MALSSADMDVCPLPLPPRSTLSSRIASLHSPVPLDKPTSSCSAHCSRKLQIVLVIDQKAAKNLRVREMACHDIHKVADSLNVNLTVRASCFN</sequence>
<evidence type="ECO:0000313" key="1">
    <source>
        <dbReference type="EMBL" id="MFH4981165.1"/>
    </source>
</evidence>
<name>A0ABD6EY42_9BILA</name>
<reference evidence="1 2" key="1">
    <citation type="submission" date="2024-08" db="EMBL/GenBank/DDBJ databases">
        <title>Gnathostoma spinigerum genome.</title>
        <authorList>
            <person name="Gonzalez-Bertolin B."/>
            <person name="Monzon S."/>
            <person name="Zaballos A."/>
            <person name="Jimenez P."/>
            <person name="Dekumyoy P."/>
            <person name="Varona S."/>
            <person name="Cuesta I."/>
            <person name="Sumanam S."/>
            <person name="Adisakwattana P."/>
            <person name="Gasser R.B."/>
            <person name="Hernandez-Gonzalez A."/>
            <person name="Young N.D."/>
            <person name="Perteguer M.J."/>
        </authorList>
    </citation>
    <scope>NUCLEOTIDE SEQUENCE [LARGE SCALE GENOMIC DNA]</scope>
    <source>
        <strain evidence="1">AL3</strain>
        <tissue evidence="1">Liver</tissue>
    </source>
</reference>
<organism evidence="1 2">
    <name type="scientific">Gnathostoma spinigerum</name>
    <dbReference type="NCBI Taxonomy" id="75299"/>
    <lineage>
        <taxon>Eukaryota</taxon>
        <taxon>Metazoa</taxon>
        <taxon>Ecdysozoa</taxon>
        <taxon>Nematoda</taxon>
        <taxon>Chromadorea</taxon>
        <taxon>Rhabditida</taxon>
        <taxon>Spirurina</taxon>
        <taxon>Gnathostomatomorpha</taxon>
        <taxon>Gnathostomatoidea</taxon>
        <taxon>Gnathostomatidae</taxon>
        <taxon>Gnathostoma</taxon>
    </lineage>
</organism>
<comment type="caution">
    <text evidence="1">The sequence shown here is derived from an EMBL/GenBank/DDBJ whole genome shotgun (WGS) entry which is preliminary data.</text>
</comment>
<dbReference type="Proteomes" id="UP001608902">
    <property type="component" value="Unassembled WGS sequence"/>
</dbReference>
<dbReference type="AlphaFoldDB" id="A0ABD6EY42"/>
<protein>
    <submittedName>
        <fullName evidence="1">Uncharacterized protein</fullName>
    </submittedName>
</protein>
<accession>A0ABD6EY42</accession>
<proteinExistence type="predicted"/>